<evidence type="ECO:0000256" key="1">
    <source>
        <dbReference type="SAM" id="Phobius"/>
    </source>
</evidence>
<evidence type="ECO:0000313" key="3">
    <source>
        <dbReference type="Proteomes" id="UP000827724"/>
    </source>
</evidence>
<keyword evidence="1" id="KW-0472">Membrane</keyword>
<reference evidence="2" key="1">
    <citation type="submission" date="2021-08" db="EMBL/GenBank/DDBJ databases">
        <title>Chromosome-Level Trichoderma cornu-damae using Hi-C Data.</title>
        <authorList>
            <person name="Kim C.S."/>
        </authorList>
    </citation>
    <scope>NUCLEOTIDE SEQUENCE</scope>
    <source>
        <strain evidence="2">KA19-0412C</strain>
    </source>
</reference>
<sequence>MCHDIIAGKLSGRVRSLDVVCERGGGGGEGQGPRRGLLCSRTEYPTRILAALIQQPAQHQPFVGGGGSTLSVLFVSSRLVLVLVLALALALASPYSGGPFAITRTQIYVCAVWDTVHSTLSSVVCWMQRLDKAQTDR</sequence>
<dbReference type="Proteomes" id="UP000827724">
    <property type="component" value="Unassembled WGS sequence"/>
</dbReference>
<evidence type="ECO:0000313" key="2">
    <source>
        <dbReference type="EMBL" id="KAH6605780.1"/>
    </source>
</evidence>
<accession>A0A9P8QGM1</accession>
<dbReference type="EMBL" id="JAIWOZ010000004">
    <property type="protein sequence ID" value="KAH6605780.1"/>
    <property type="molecule type" value="Genomic_DNA"/>
</dbReference>
<protein>
    <submittedName>
        <fullName evidence="2">Uncharacterized protein</fullName>
    </submittedName>
</protein>
<comment type="caution">
    <text evidence="2">The sequence shown here is derived from an EMBL/GenBank/DDBJ whole genome shotgun (WGS) entry which is preliminary data.</text>
</comment>
<keyword evidence="1" id="KW-1133">Transmembrane helix</keyword>
<feature type="transmembrane region" description="Helical" evidence="1">
    <location>
        <begin position="70"/>
        <end position="92"/>
    </location>
</feature>
<proteinExistence type="predicted"/>
<keyword evidence="1" id="KW-0812">Transmembrane</keyword>
<name>A0A9P8QGM1_9HYPO</name>
<gene>
    <name evidence="2" type="ORF">Trco_004933</name>
</gene>
<dbReference type="AlphaFoldDB" id="A0A9P8QGM1"/>
<organism evidence="2 3">
    <name type="scientific">Trichoderma cornu-damae</name>
    <dbReference type="NCBI Taxonomy" id="654480"/>
    <lineage>
        <taxon>Eukaryota</taxon>
        <taxon>Fungi</taxon>
        <taxon>Dikarya</taxon>
        <taxon>Ascomycota</taxon>
        <taxon>Pezizomycotina</taxon>
        <taxon>Sordariomycetes</taxon>
        <taxon>Hypocreomycetidae</taxon>
        <taxon>Hypocreales</taxon>
        <taxon>Hypocreaceae</taxon>
        <taxon>Trichoderma</taxon>
    </lineage>
</organism>
<keyword evidence="3" id="KW-1185">Reference proteome</keyword>